<protein>
    <recommendedName>
        <fullName evidence="4">Maternal effect embryo arrest 59</fullName>
    </recommendedName>
</protein>
<evidence type="ECO:0000313" key="3">
    <source>
        <dbReference type="Proteomes" id="UP000825729"/>
    </source>
</evidence>
<proteinExistence type="predicted"/>
<evidence type="ECO:0000256" key="1">
    <source>
        <dbReference type="SAM" id="MobiDB-lite"/>
    </source>
</evidence>
<dbReference type="PANTHER" id="PTHR34686">
    <property type="entry name" value="MATERNAL EFFECT EMBRYO ARREST PROTEIN"/>
    <property type="match status" value="1"/>
</dbReference>
<dbReference type="Proteomes" id="UP000825729">
    <property type="component" value="Unassembled WGS sequence"/>
</dbReference>
<name>A0AAV7DWK4_ARIFI</name>
<organism evidence="2 3">
    <name type="scientific">Aristolochia fimbriata</name>
    <name type="common">White veined hardy Dutchman's pipe vine</name>
    <dbReference type="NCBI Taxonomy" id="158543"/>
    <lineage>
        <taxon>Eukaryota</taxon>
        <taxon>Viridiplantae</taxon>
        <taxon>Streptophyta</taxon>
        <taxon>Embryophyta</taxon>
        <taxon>Tracheophyta</taxon>
        <taxon>Spermatophyta</taxon>
        <taxon>Magnoliopsida</taxon>
        <taxon>Magnoliidae</taxon>
        <taxon>Piperales</taxon>
        <taxon>Aristolochiaceae</taxon>
        <taxon>Aristolochia</taxon>
    </lineage>
</organism>
<feature type="compositionally biased region" description="Basic and acidic residues" evidence="1">
    <location>
        <begin position="13"/>
        <end position="28"/>
    </location>
</feature>
<evidence type="ECO:0008006" key="4">
    <source>
        <dbReference type="Google" id="ProtNLM"/>
    </source>
</evidence>
<dbReference type="PANTHER" id="PTHR34686:SF1">
    <property type="entry name" value="MATERNAL EFFECT EMBRYO ARREST 59"/>
    <property type="match status" value="1"/>
</dbReference>
<reference evidence="2 3" key="1">
    <citation type="submission" date="2021-07" db="EMBL/GenBank/DDBJ databases">
        <title>The Aristolochia fimbriata genome: insights into angiosperm evolution, floral development and chemical biosynthesis.</title>
        <authorList>
            <person name="Jiao Y."/>
        </authorList>
    </citation>
    <scope>NUCLEOTIDE SEQUENCE [LARGE SCALE GENOMIC DNA]</scope>
    <source>
        <strain evidence="2">IBCAS-2021</strain>
        <tissue evidence="2">Leaf</tissue>
    </source>
</reference>
<feature type="compositionally biased region" description="Polar residues" evidence="1">
    <location>
        <begin position="1"/>
        <end position="12"/>
    </location>
</feature>
<keyword evidence="3" id="KW-1185">Reference proteome</keyword>
<sequence length="187" mass="20704">MGNESGATATKPSRSDEVLDAEQQKKITEQVQLHFDSLAPKRPKKPNRSESTTVSDDGDRASFFSDEEIPEFHKFQSLESQNQAAILWEGKSDPACEEFVETQYYQKLNSIDKQHHSTGSGFIKVAAESVGDGGESSFRLQGVNGWRGRTVSGMRSNPATNDWIPRTDEEEAVFVSSKPARSEGSYP</sequence>
<comment type="caution">
    <text evidence="2">The sequence shown here is derived from an EMBL/GenBank/DDBJ whole genome shotgun (WGS) entry which is preliminary data.</text>
</comment>
<feature type="region of interest" description="Disordered" evidence="1">
    <location>
        <begin position="147"/>
        <end position="168"/>
    </location>
</feature>
<evidence type="ECO:0000313" key="2">
    <source>
        <dbReference type="EMBL" id="KAG9440395.1"/>
    </source>
</evidence>
<feature type="region of interest" description="Disordered" evidence="1">
    <location>
        <begin position="1"/>
        <end position="65"/>
    </location>
</feature>
<dbReference type="AlphaFoldDB" id="A0AAV7DWK4"/>
<gene>
    <name evidence="2" type="ORF">H6P81_020560</name>
</gene>
<accession>A0AAV7DWK4</accession>
<dbReference type="EMBL" id="JAINDJ010000008">
    <property type="protein sequence ID" value="KAG9440395.1"/>
    <property type="molecule type" value="Genomic_DNA"/>
</dbReference>